<keyword evidence="1" id="KW-0472">Membrane</keyword>
<protein>
    <submittedName>
        <fullName evidence="2">Uncharacterized protein</fullName>
    </submittedName>
</protein>
<evidence type="ECO:0000256" key="1">
    <source>
        <dbReference type="SAM" id="Phobius"/>
    </source>
</evidence>
<evidence type="ECO:0000313" key="3">
    <source>
        <dbReference type="Proteomes" id="UP001642487"/>
    </source>
</evidence>
<accession>A0ABP0XVG1</accession>
<feature type="transmembrane region" description="Helical" evidence="1">
    <location>
        <begin position="68"/>
        <end position="89"/>
    </location>
</feature>
<organism evidence="2 3">
    <name type="scientific">Citrullus colocynthis</name>
    <name type="common">colocynth</name>
    <dbReference type="NCBI Taxonomy" id="252529"/>
    <lineage>
        <taxon>Eukaryota</taxon>
        <taxon>Viridiplantae</taxon>
        <taxon>Streptophyta</taxon>
        <taxon>Embryophyta</taxon>
        <taxon>Tracheophyta</taxon>
        <taxon>Spermatophyta</taxon>
        <taxon>Magnoliopsida</taxon>
        <taxon>eudicotyledons</taxon>
        <taxon>Gunneridae</taxon>
        <taxon>Pentapetalae</taxon>
        <taxon>rosids</taxon>
        <taxon>fabids</taxon>
        <taxon>Cucurbitales</taxon>
        <taxon>Cucurbitaceae</taxon>
        <taxon>Benincaseae</taxon>
        <taxon>Citrullus</taxon>
    </lineage>
</organism>
<evidence type="ECO:0000313" key="2">
    <source>
        <dbReference type="EMBL" id="CAK9310911.1"/>
    </source>
</evidence>
<keyword evidence="3" id="KW-1185">Reference proteome</keyword>
<gene>
    <name evidence="2" type="ORF">CITCOLO1_LOCUS2554</name>
</gene>
<keyword evidence="1" id="KW-1133">Transmembrane helix</keyword>
<dbReference type="EMBL" id="OZ021744">
    <property type="protein sequence ID" value="CAK9310911.1"/>
    <property type="molecule type" value="Genomic_DNA"/>
</dbReference>
<keyword evidence="1" id="KW-0812">Transmembrane</keyword>
<name>A0ABP0XVG1_9ROSI</name>
<sequence length="90" mass="10294">MLRVRIGSDSLMQSFLLPLWLSMENLKMKREMNGQRARSRGIINLCSGGFLLSGTARGRFSCFDFGSVFFLQGFLQVVFFFFFFLLSGIC</sequence>
<proteinExistence type="predicted"/>
<dbReference type="Proteomes" id="UP001642487">
    <property type="component" value="Chromosome 10"/>
</dbReference>
<reference evidence="2 3" key="1">
    <citation type="submission" date="2024-03" db="EMBL/GenBank/DDBJ databases">
        <authorList>
            <person name="Gkanogiannis A."/>
            <person name="Becerra Lopez-Lavalle L."/>
        </authorList>
    </citation>
    <scope>NUCLEOTIDE SEQUENCE [LARGE SCALE GENOMIC DNA]</scope>
</reference>